<reference evidence="5" key="1">
    <citation type="submission" date="2016-10" db="EMBL/GenBank/DDBJ databases">
        <authorList>
            <person name="Varghese N."/>
            <person name="Submissions S."/>
        </authorList>
    </citation>
    <scope>NUCLEOTIDE SEQUENCE [LARGE SCALE GENOMIC DNA]</scope>
    <source>
        <strain evidence="5">DSM 22620</strain>
    </source>
</reference>
<evidence type="ECO:0000313" key="5">
    <source>
        <dbReference type="Proteomes" id="UP000199480"/>
    </source>
</evidence>
<name>A0A1H1MD15_9ACTN</name>
<feature type="domain" description="Zinc-ribbon" evidence="3">
    <location>
        <begin position="5"/>
        <end position="27"/>
    </location>
</feature>
<keyword evidence="2" id="KW-1133">Transmembrane helix</keyword>
<dbReference type="GeneID" id="78500708"/>
<protein>
    <submittedName>
        <fullName evidence="4">Zinc-ribbon domain-containing protein</fullName>
    </submittedName>
</protein>
<dbReference type="InterPro" id="IPR026870">
    <property type="entry name" value="Zinc_ribbon_dom"/>
</dbReference>
<feature type="transmembrane region" description="Helical" evidence="2">
    <location>
        <begin position="61"/>
        <end position="82"/>
    </location>
</feature>
<evidence type="ECO:0000256" key="1">
    <source>
        <dbReference type="SAM" id="MobiDB-lite"/>
    </source>
</evidence>
<accession>A0A1H1MD15</accession>
<organism evidence="4 5">
    <name type="scientific">Parafannyhessea umbonata</name>
    <dbReference type="NCBI Taxonomy" id="604330"/>
    <lineage>
        <taxon>Bacteria</taxon>
        <taxon>Bacillati</taxon>
        <taxon>Actinomycetota</taxon>
        <taxon>Coriobacteriia</taxon>
        <taxon>Coriobacteriales</taxon>
        <taxon>Atopobiaceae</taxon>
        <taxon>Parafannyhessea</taxon>
    </lineage>
</organism>
<dbReference type="Pfam" id="PF13240">
    <property type="entry name" value="Zn_Ribbon_1"/>
    <property type="match status" value="1"/>
</dbReference>
<feature type="compositionally biased region" description="Basic and acidic residues" evidence="1">
    <location>
        <begin position="102"/>
        <end position="143"/>
    </location>
</feature>
<keyword evidence="2" id="KW-0472">Membrane</keyword>
<dbReference type="EMBL" id="LT629759">
    <property type="protein sequence ID" value="SDR83849.1"/>
    <property type="molecule type" value="Genomic_DNA"/>
</dbReference>
<evidence type="ECO:0000256" key="2">
    <source>
        <dbReference type="SAM" id="Phobius"/>
    </source>
</evidence>
<evidence type="ECO:0000259" key="3">
    <source>
        <dbReference type="Pfam" id="PF13240"/>
    </source>
</evidence>
<dbReference type="OrthoDB" id="3193278at2"/>
<evidence type="ECO:0000313" key="4">
    <source>
        <dbReference type="EMBL" id="SDR83849.1"/>
    </source>
</evidence>
<gene>
    <name evidence="4" type="ORF">SAMN04489857_1359</name>
</gene>
<feature type="region of interest" description="Disordered" evidence="1">
    <location>
        <begin position="98"/>
        <end position="155"/>
    </location>
</feature>
<dbReference type="RefSeq" id="WP_090862834.1">
    <property type="nucleotide sequence ID" value="NZ_LT629759.1"/>
</dbReference>
<proteinExistence type="predicted"/>
<keyword evidence="2" id="KW-0812">Transmembrane</keyword>
<sequence>MATRFCTSCGAPIQPGKKFCARCGAPVADASSAPDATIAQATAPAGVPTSQAKRKLGTGTIVAIVAAALLALALVFLIAWSASGNALPWQARDGQAQGVAGEKSEAAKGKADRKKAAEAKRKAEEAKAKAEEKAEEEAERKAEAAAQAQRDAEKSATDAQFKAQILPYYNRLGDYDSRIASCATTFNTIYLSTDFSKRYAAAQECYALEQSIQSDATSFSSIQVPEGSSYATQHAAVMRCLNDLQSRIACISNAWTTDLVYEDPAPYKEEILRPIADGKDPNTGKVIALQDYQEVYPTIKF</sequence>
<dbReference type="AlphaFoldDB" id="A0A1H1MD15"/>
<dbReference type="Proteomes" id="UP000199480">
    <property type="component" value="Chromosome I"/>
</dbReference>